<sequence length="124" mass="13677">MTIKASTGRDYGKLTPAERIWHTVGLIPEGCVASYGKIADLAGLPGRARYVGYCLRNVPASLTLPWHRVLRSNGQIAFRAGTSQADTQCELLAEEQVLVQNNRVNLKLYGWEPGLDVLLHQLAF</sequence>
<keyword evidence="3" id="KW-0489">Methyltransferase</keyword>
<dbReference type="OrthoDB" id="9132167at2"/>
<dbReference type="Proteomes" id="UP000238949">
    <property type="component" value="Unassembled WGS sequence"/>
</dbReference>
<dbReference type="PANTHER" id="PTHR42942">
    <property type="entry name" value="6-O-METHYLGUANINE DNA METHYLTRANSFERASE"/>
    <property type="match status" value="1"/>
</dbReference>
<organism evidence="3 4">
    <name type="scientific">Alteromonas alba</name>
    <dbReference type="NCBI Taxonomy" id="2079529"/>
    <lineage>
        <taxon>Bacteria</taxon>
        <taxon>Pseudomonadati</taxon>
        <taxon>Pseudomonadota</taxon>
        <taxon>Gammaproteobacteria</taxon>
        <taxon>Alteromonadales</taxon>
        <taxon>Alteromonadaceae</taxon>
        <taxon>Alteromonas/Salinimonas group</taxon>
        <taxon>Alteromonas</taxon>
    </lineage>
</organism>
<dbReference type="RefSeq" id="WP_105935415.1">
    <property type="nucleotide sequence ID" value="NZ_PVNP01000182.1"/>
</dbReference>
<keyword evidence="3" id="KW-0808">Transferase</keyword>
<dbReference type="InterPro" id="IPR014048">
    <property type="entry name" value="MethylDNA_cys_MeTrfase_DNA-bd"/>
</dbReference>
<evidence type="ECO:0000313" key="3">
    <source>
        <dbReference type="EMBL" id="PRO72547.1"/>
    </source>
</evidence>
<dbReference type="GO" id="GO:0006281">
    <property type="term" value="P:DNA repair"/>
    <property type="evidence" value="ECO:0007669"/>
    <property type="project" value="InterPro"/>
</dbReference>
<name>A0A2S9V7V2_9ALTE</name>
<feature type="domain" description="Methylated-DNA-[protein]-cysteine S-methyltransferase DNA binding" evidence="2">
    <location>
        <begin position="18"/>
        <end position="97"/>
    </location>
</feature>
<evidence type="ECO:0000256" key="1">
    <source>
        <dbReference type="ARBA" id="ARBA00022763"/>
    </source>
</evidence>
<dbReference type="EMBL" id="PVNP01000182">
    <property type="protein sequence ID" value="PRO72547.1"/>
    <property type="molecule type" value="Genomic_DNA"/>
</dbReference>
<comment type="caution">
    <text evidence="3">The sequence shown here is derived from an EMBL/GenBank/DDBJ whole genome shotgun (WGS) entry which is preliminary data.</text>
</comment>
<evidence type="ECO:0000259" key="2">
    <source>
        <dbReference type="Pfam" id="PF01035"/>
    </source>
</evidence>
<accession>A0A2S9V7V2</accession>
<dbReference type="AlphaFoldDB" id="A0A2S9V7V2"/>
<dbReference type="InterPro" id="IPR052520">
    <property type="entry name" value="ATL_DNA_repair"/>
</dbReference>
<reference evidence="4" key="1">
    <citation type="journal article" date="2020" name="Int. J. Syst. Evol. Microbiol.">
        <title>Alteromonas alba sp. nov., a marine bacterium isolated from the seawater of the West Pacific Ocean.</title>
        <authorList>
            <person name="Sun C."/>
            <person name="Wu Y.-H."/>
            <person name="Xamxidin M."/>
            <person name="Cheng H."/>
            <person name="Xu X.-W."/>
        </authorList>
    </citation>
    <scope>NUCLEOTIDE SEQUENCE [LARGE SCALE GENOMIC DNA]</scope>
    <source>
        <strain evidence="4">190</strain>
    </source>
</reference>
<dbReference type="Pfam" id="PF01035">
    <property type="entry name" value="DNA_binding_1"/>
    <property type="match status" value="1"/>
</dbReference>
<proteinExistence type="predicted"/>
<dbReference type="SUPFAM" id="SSF46767">
    <property type="entry name" value="Methylated DNA-protein cysteine methyltransferase, C-terminal domain"/>
    <property type="match status" value="1"/>
</dbReference>
<dbReference type="Gene3D" id="1.10.10.10">
    <property type="entry name" value="Winged helix-like DNA-binding domain superfamily/Winged helix DNA-binding domain"/>
    <property type="match status" value="1"/>
</dbReference>
<dbReference type="InterPro" id="IPR036388">
    <property type="entry name" value="WH-like_DNA-bd_sf"/>
</dbReference>
<keyword evidence="4" id="KW-1185">Reference proteome</keyword>
<gene>
    <name evidence="3" type="ORF">C6Y40_15925</name>
</gene>
<evidence type="ECO:0000313" key="4">
    <source>
        <dbReference type="Proteomes" id="UP000238949"/>
    </source>
</evidence>
<dbReference type="GO" id="GO:0032259">
    <property type="term" value="P:methylation"/>
    <property type="evidence" value="ECO:0007669"/>
    <property type="project" value="UniProtKB-KW"/>
</dbReference>
<dbReference type="InterPro" id="IPR036217">
    <property type="entry name" value="MethylDNA_cys_MeTrfase_DNAb"/>
</dbReference>
<dbReference type="GO" id="GO:0008168">
    <property type="term" value="F:methyltransferase activity"/>
    <property type="evidence" value="ECO:0007669"/>
    <property type="project" value="UniProtKB-KW"/>
</dbReference>
<keyword evidence="1" id="KW-0227">DNA damage</keyword>
<dbReference type="PANTHER" id="PTHR42942:SF1">
    <property type="entry name" value="ALKYLTRANSFERASE-LIKE PROTEIN 1"/>
    <property type="match status" value="1"/>
</dbReference>
<protein>
    <submittedName>
        <fullName evidence="3">Cysteine methyltransferase</fullName>
    </submittedName>
</protein>
<dbReference type="CDD" id="cd06445">
    <property type="entry name" value="ATase"/>
    <property type="match status" value="1"/>
</dbReference>